<evidence type="ECO:0000256" key="1">
    <source>
        <dbReference type="SAM" id="MobiDB-lite"/>
    </source>
</evidence>
<organism evidence="2">
    <name type="scientific">Hymenochirus curtipes</name>
    <name type="common">western dwarf clawed frog</name>
    <dbReference type="NCBI Taxonomy" id="8362"/>
    <lineage>
        <taxon>Eukaryota</taxon>
        <taxon>Metazoa</taxon>
        <taxon>Chordata</taxon>
        <taxon>Craniata</taxon>
        <taxon>Vertebrata</taxon>
        <taxon>Euteleostomi</taxon>
        <taxon>Amphibia</taxon>
        <taxon>Batrachia</taxon>
        <taxon>Anura</taxon>
        <taxon>Pipoidea</taxon>
        <taxon>Pipidae</taxon>
        <taxon>Pipinae</taxon>
        <taxon>Hymenochirus</taxon>
    </lineage>
</organism>
<proteinExistence type="evidence at transcript level"/>
<evidence type="ECO:0000313" key="2">
    <source>
        <dbReference type="EMBL" id="AEQ18249.1"/>
    </source>
</evidence>
<sequence length="118" mass="13072">MSHEAHNGTKSFKVQFIPDEDVLEHITDKQGKRSNKMAQLASEIARTPGKTVSFSVSDSPEEAVSPLTSKQSTSKTPFKGKNEFISTTPHRLRKRLSAPSQQFDSESDYSASNSDEEL</sequence>
<feature type="non-terminal residue" evidence="2">
    <location>
        <position position="1"/>
    </location>
</feature>
<protein>
    <submittedName>
        <fullName evidence="2">Putative origin recognition complex subunit 2</fullName>
    </submittedName>
</protein>
<dbReference type="EMBL" id="JP287368">
    <property type="protein sequence ID" value="AEQ18249.1"/>
    <property type="molecule type" value="mRNA"/>
</dbReference>
<feature type="compositionally biased region" description="Polar residues" evidence="1">
    <location>
        <begin position="98"/>
        <end position="118"/>
    </location>
</feature>
<name>G5E1V4_9PIPI</name>
<feature type="non-terminal residue" evidence="2">
    <location>
        <position position="118"/>
    </location>
</feature>
<feature type="region of interest" description="Disordered" evidence="1">
    <location>
        <begin position="47"/>
        <end position="118"/>
    </location>
</feature>
<accession>G5E1V4</accession>
<dbReference type="AlphaFoldDB" id="G5E1V4"/>
<feature type="compositionally biased region" description="Polar residues" evidence="1">
    <location>
        <begin position="66"/>
        <end position="76"/>
    </location>
</feature>
<reference evidence="2" key="1">
    <citation type="submission" date="2011-09" db="EMBL/GenBank/DDBJ databases">
        <title>The odds of duplicate gene persistence after polyploidization.</title>
        <authorList>
            <person name="Chain F.J.J."/>
            <person name="Evans B.J."/>
            <person name="Dushoff J."/>
        </authorList>
    </citation>
    <scope>NUCLEOTIDE SEQUENCE</scope>
    <source>
        <tissue evidence="2">Liver</tissue>
    </source>
</reference>